<proteinExistence type="predicted"/>
<organism evidence="2 3">
    <name type="scientific">Rubroshorea leprosula</name>
    <dbReference type="NCBI Taxonomy" id="152421"/>
    <lineage>
        <taxon>Eukaryota</taxon>
        <taxon>Viridiplantae</taxon>
        <taxon>Streptophyta</taxon>
        <taxon>Embryophyta</taxon>
        <taxon>Tracheophyta</taxon>
        <taxon>Spermatophyta</taxon>
        <taxon>Magnoliopsida</taxon>
        <taxon>eudicotyledons</taxon>
        <taxon>Gunneridae</taxon>
        <taxon>Pentapetalae</taxon>
        <taxon>rosids</taxon>
        <taxon>malvids</taxon>
        <taxon>Malvales</taxon>
        <taxon>Dipterocarpaceae</taxon>
        <taxon>Rubroshorea</taxon>
    </lineage>
</organism>
<dbReference type="Proteomes" id="UP001054252">
    <property type="component" value="Unassembled WGS sequence"/>
</dbReference>
<comment type="caution">
    <text evidence="2">The sequence shown here is derived from an EMBL/GenBank/DDBJ whole genome shotgun (WGS) entry which is preliminary data.</text>
</comment>
<reference evidence="2 3" key="1">
    <citation type="journal article" date="2021" name="Commun. Biol.">
        <title>The genome of Shorea leprosula (Dipterocarpaceae) highlights the ecological relevance of drought in aseasonal tropical rainforests.</title>
        <authorList>
            <person name="Ng K.K.S."/>
            <person name="Kobayashi M.J."/>
            <person name="Fawcett J.A."/>
            <person name="Hatakeyama M."/>
            <person name="Paape T."/>
            <person name="Ng C.H."/>
            <person name="Ang C.C."/>
            <person name="Tnah L.H."/>
            <person name="Lee C.T."/>
            <person name="Nishiyama T."/>
            <person name="Sese J."/>
            <person name="O'Brien M.J."/>
            <person name="Copetti D."/>
            <person name="Mohd Noor M.I."/>
            <person name="Ong R.C."/>
            <person name="Putra M."/>
            <person name="Sireger I.Z."/>
            <person name="Indrioko S."/>
            <person name="Kosugi Y."/>
            <person name="Izuno A."/>
            <person name="Isagi Y."/>
            <person name="Lee S.L."/>
            <person name="Shimizu K.K."/>
        </authorList>
    </citation>
    <scope>NUCLEOTIDE SEQUENCE [LARGE SCALE GENOMIC DNA]</scope>
    <source>
        <strain evidence="2">214</strain>
    </source>
</reference>
<feature type="region of interest" description="Disordered" evidence="1">
    <location>
        <begin position="1"/>
        <end position="25"/>
    </location>
</feature>
<gene>
    <name evidence="2" type="ORF">SLEP1_g59868</name>
</gene>
<accession>A0AAV5MU34</accession>
<protein>
    <submittedName>
        <fullName evidence="2">Uncharacterized protein</fullName>
    </submittedName>
</protein>
<sequence length="53" mass="5700">MSPPLQSSPTLPFPLLPHRQSRGGEEAMEMIAKGTKKEMGMIVGGGEEQGLDF</sequence>
<evidence type="ECO:0000313" key="3">
    <source>
        <dbReference type="Proteomes" id="UP001054252"/>
    </source>
</evidence>
<keyword evidence="3" id="KW-1185">Reference proteome</keyword>
<dbReference type="EMBL" id="BPVZ01001279">
    <property type="protein sequence ID" value="GKV53335.1"/>
    <property type="molecule type" value="Genomic_DNA"/>
</dbReference>
<evidence type="ECO:0000313" key="2">
    <source>
        <dbReference type="EMBL" id="GKV53335.1"/>
    </source>
</evidence>
<feature type="compositionally biased region" description="Polar residues" evidence="1">
    <location>
        <begin position="1"/>
        <end position="10"/>
    </location>
</feature>
<evidence type="ECO:0000256" key="1">
    <source>
        <dbReference type="SAM" id="MobiDB-lite"/>
    </source>
</evidence>
<dbReference type="AlphaFoldDB" id="A0AAV5MU34"/>
<name>A0AAV5MU34_9ROSI</name>